<dbReference type="Proteomes" id="UP001497602">
    <property type="component" value="Unassembled WGS sequence"/>
</dbReference>
<organism evidence="2 3">
    <name type="scientific">Tenacibaculum vairaonense</name>
    <dbReference type="NCBI Taxonomy" id="3137860"/>
    <lineage>
        <taxon>Bacteria</taxon>
        <taxon>Pseudomonadati</taxon>
        <taxon>Bacteroidota</taxon>
        <taxon>Flavobacteriia</taxon>
        <taxon>Flavobacteriales</taxon>
        <taxon>Flavobacteriaceae</taxon>
        <taxon>Tenacibaculum</taxon>
    </lineage>
</organism>
<keyword evidence="3" id="KW-1185">Reference proteome</keyword>
<protein>
    <submittedName>
        <fullName evidence="2">Uncharacterized protein</fullName>
    </submittedName>
</protein>
<keyword evidence="1" id="KW-0472">Membrane</keyword>
<keyword evidence="1" id="KW-0812">Transmembrane</keyword>
<feature type="transmembrane region" description="Helical" evidence="1">
    <location>
        <begin position="158"/>
        <end position="178"/>
    </location>
</feature>
<keyword evidence="1" id="KW-1133">Transmembrane helix</keyword>
<comment type="caution">
    <text evidence="2">The sequence shown here is derived from an EMBL/GenBank/DDBJ whole genome shotgun (WGS) entry which is preliminary data.</text>
</comment>
<gene>
    <name evidence="2" type="ORF">T190115A13A_100032</name>
</gene>
<name>A0ABM9PGJ6_9FLAO</name>
<accession>A0ABM9PGJ6</accession>
<reference evidence="2 3" key="1">
    <citation type="submission" date="2024-05" db="EMBL/GenBank/DDBJ databases">
        <authorList>
            <person name="Duchaud E."/>
        </authorList>
    </citation>
    <scope>NUCLEOTIDE SEQUENCE [LARGE SCALE GENOMIC DNA]</scope>
    <source>
        <strain evidence="2">Ena-SAMPLE-TAB-13-05-2024-13:56:06:370-140305</strain>
    </source>
</reference>
<dbReference type="EMBL" id="CAXJRC010000001">
    <property type="protein sequence ID" value="CAL2104744.1"/>
    <property type="molecule type" value="Genomic_DNA"/>
</dbReference>
<feature type="transmembrane region" description="Helical" evidence="1">
    <location>
        <begin position="130"/>
        <end position="152"/>
    </location>
</feature>
<sequence>MMKAKQSLVYISVVFCAILFYSHKFIQPYSNDYWSKLKEHEKLKKERTIALSRVKDYAKGTVYYEDYKRIRDKTNEAWSVFKRAEENEKIYGFNSVHYFIERLGLTVLIFIYSLYNLFRSFYYERRNMASKVFHGFVISVAMFYFFWIFSVFQDFSKVTYLIMTLFSASLVVTGVYFFTRYKESYINKLKGNVREISKFTIKNTKPEKQAEMFEVLEKIAKTN</sequence>
<feature type="transmembrane region" description="Helical" evidence="1">
    <location>
        <begin position="99"/>
        <end position="118"/>
    </location>
</feature>
<evidence type="ECO:0000313" key="2">
    <source>
        <dbReference type="EMBL" id="CAL2104744.1"/>
    </source>
</evidence>
<feature type="transmembrane region" description="Helical" evidence="1">
    <location>
        <begin position="7"/>
        <end position="26"/>
    </location>
</feature>
<evidence type="ECO:0000256" key="1">
    <source>
        <dbReference type="SAM" id="Phobius"/>
    </source>
</evidence>
<proteinExistence type="predicted"/>
<evidence type="ECO:0000313" key="3">
    <source>
        <dbReference type="Proteomes" id="UP001497602"/>
    </source>
</evidence>